<gene>
    <name evidence="2" type="ORF">ENM84_01120</name>
</gene>
<dbReference type="InterPro" id="IPR037914">
    <property type="entry name" value="SpoVT-AbrB_sf"/>
</dbReference>
<name>A0A7C5XJA9_9CREN</name>
<sequence length="116" mass="13426">MFSEIVKLDGKGRLTIPATLRLLLDIKEGEKLVLIFNEDSNKIEIYLPKISNTLLCDDEISKDILLELLRKFKVNAFKCRCIDNHCTIYRCKIFIELDEHGGESIKKFLNAKCINH</sequence>
<dbReference type="SMART" id="SM00966">
    <property type="entry name" value="SpoVT_AbrB"/>
    <property type="match status" value="1"/>
</dbReference>
<dbReference type="SUPFAM" id="SSF89447">
    <property type="entry name" value="AbrB/MazE/MraZ-like"/>
    <property type="match status" value="1"/>
</dbReference>
<dbReference type="Pfam" id="PF04014">
    <property type="entry name" value="MazE_antitoxin"/>
    <property type="match status" value="1"/>
</dbReference>
<dbReference type="EMBL" id="DRZI01000035">
    <property type="protein sequence ID" value="HHP81244.1"/>
    <property type="molecule type" value="Genomic_DNA"/>
</dbReference>
<dbReference type="PROSITE" id="PS51740">
    <property type="entry name" value="SPOVT_ABRB"/>
    <property type="match status" value="1"/>
</dbReference>
<keyword evidence="2" id="KW-0238">DNA-binding</keyword>
<dbReference type="GO" id="GO:0003677">
    <property type="term" value="F:DNA binding"/>
    <property type="evidence" value="ECO:0007669"/>
    <property type="project" value="UniProtKB-KW"/>
</dbReference>
<organism evidence="2">
    <name type="scientific">Ignisphaera aggregans</name>
    <dbReference type="NCBI Taxonomy" id="334771"/>
    <lineage>
        <taxon>Archaea</taxon>
        <taxon>Thermoproteota</taxon>
        <taxon>Thermoprotei</taxon>
        <taxon>Desulfurococcales</taxon>
        <taxon>Desulfurococcaceae</taxon>
        <taxon>Ignisphaera</taxon>
    </lineage>
</organism>
<evidence type="ECO:0000313" key="2">
    <source>
        <dbReference type="EMBL" id="HHP81244.1"/>
    </source>
</evidence>
<dbReference type="NCBIfam" id="TIGR01439">
    <property type="entry name" value="lp_hng_hel_AbrB"/>
    <property type="match status" value="1"/>
</dbReference>
<protein>
    <submittedName>
        <fullName evidence="2">AbrB/MazE/SpoVT family DNA-binding domain-containing protein</fullName>
    </submittedName>
</protein>
<evidence type="ECO:0000259" key="1">
    <source>
        <dbReference type="PROSITE" id="PS51740"/>
    </source>
</evidence>
<dbReference type="InterPro" id="IPR007159">
    <property type="entry name" value="SpoVT-AbrB_dom"/>
</dbReference>
<dbReference type="AlphaFoldDB" id="A0A7C5XJA9"/>
<proteinExistence type="predicted"/>
<accession>A0A7C5XJA9</accession>
<feature type="domain" description="SpoVT-AbrB" evidence="1">
    <location>
        <begin position="3"/>
        <end position="50"/>
    </location>
</feature>
<reference evidence="2" key="1">
    <citation type="journal article" date="2020" name="mSystems">
        <title>Genome- and Community-Level Interaction Insights into Carbon Utilization and Element Cycling Functions of Hydrothermarchaeota in Hydrothermal Sediment.</title>
        <authorList>
            <person name="Zhou Z."/>
            <person name="Liu Y."/>
            <person name="Xu W."/>
            <person name="Pan J."/>
            <person name="Luo Z.H."/>
            <person name="Li M."/>
        </authorList>
    </citation>
    <scope>NUCLEOTIDE SEQUENCE [LARGE SCALE GENOMIC DNA]</scope>
    <source>
        <strain evidence="2">SpSt-1121</strain>
    </source>
</reference>
<dbReference type="Gene3D" id="2.10.260.10">
    <property type="match status" value="1"/>
</dbReference>
<comment type="caution">
    <text evidence="2">The sequence shown here is derived from an EMBL/GenBank/DDBJ whole genome shotgun (WGS) entry which is preliminary data.</text>
</comment>